<dbReference type="SUPFAM" id="SSF51735">
    <property type="entry name" value="NAD(P)-binding Rossmann-fold domains"/>
    <property type="match status" value="1"/>
</dbReference>
<evidence type="ECO:0000313" key="14">
    <source>
        <dbReference type="EMBL" id="RWX52444.1"/>
    </source>
</evidence>
<feature type="domain" description="Ketoreductase" evidence="13">
    <location>
        <begin position="6"/>
        <end position="191"/>
    </location>
</feature>
<comment type="similarity">
    <text evidence="2 12">Belongs to the short-chain dehydrogenases/reductases (SDR) family.</text>
</comment>
<dbReference type="AlphaFoldDB" id="A0A444JH43"/>
<evidence type="ECO:0000256" key="8">
    <source>
        <dbReference type="ARBA" id="ARBA00023098"/>
    </source>
</evidence>
<dbReference type="InterPro" id="IPR002347">
    <property type="entry name" value="SDR_fam"/>
</dbReference>
<evidence type="ECO:0000259" key="13">
    <source>
        <dbReference type="SMART" id="SM00822"/>
    </source>
</evidence>
<protein>
    <recommendedName>
        <fullName evidence="3 12">3-oxoacyl-[acyl-carrier-protein] reductase</fullName>
        <ecNumber evidence="3 12">1.1.1.100</ecNumber>
    </recommendedName>
</protein>
<name>A0A444JH43_9BACT</name>
<feature type="binding site" evidence="11">
    <location>
        <position position="90"/>
    </location>
    <ligand>
        <name>NADP(+)</name>
        <dbReference type="ChEBI" id="CHEBI:58349"/>
    </ligand>
</feature>
<evidence type="ECO:0000256" key="1">
    <source>
        <dbReference type="ARBA" id="ARBA00005194"/>
    </source>
</evidence>
<dbReference type="PANTHER" id="PTHR42879:SF2">
    <property type="entry name" value="3-OXOACYL-[ACYL-CARRIER-PROTEIN] REDUCTASE FABG"/>
    <property type="match status" value="1"/>
</dbReference>
<evidence type="ECO:0000256" key="12">
    <source>
        <dbReference type="RuleBase" id="RU366074"/>
    </source>
</evidence>
<dbReference type="SMART" id="SM00822">
    <property type="entry name" value="PKS_KR"/>
    <property type="match status" value="1"/>
</dbReference>
<evidence type="ECO:0000256" key="9">
    <source>
        <dbReference type="ARBA" id="ARBA00023160"/>
    </source>
</evidence>
<keyword evidence="7 12" id="KW-0560">Oxidoreductase</keyword>
<dbReference type="PRINTS" id="PR00081">
    <property type="entry name" value="GDHRDH"/>
</dbReference>
<dbReference type="InterPro" id="IPR011284">
    <property type="entry name" value="3oxo_ACP_reduc"/>
</dbReference>
<dbReference type="CDD" id="cd05333">
    <property type="entry name" value="BKR_SDR_c"/>
    <property type="match status" value="1"/>
</dbReference>
<keyword evidence="9 12" id="KW-0275">Fatty acid biosynthesis</keyword>
<dbReference type="UniPathway" id="UPA00094"/>
<dbReference type="NCBIfam" id="NF009464">
    <property type="entry name" value="PRK12824.1"/>
    <property type="match status" value="1"/>
</dbReference>
<dbReference type="NCBIfam" id="NF009466">
    <property type="entry name" value="PRK12826.1-2"/>
    <property type="match status" value="1"/>
</dbReference>
<keyword evidence="8 12" id="KW-0443">Lipid metabolism</keyword>
<dbReference type="InterPro" id="IPR057326">
    <property type="entry name" value="KR_dom"/>
</dbReference>
<dbReference type="PRINTS" id="PR00080">
    <property type="entry name" value="SDRFAMILY"/>
</dbReference>
<dbReference type="InterPro" id="IPR020904">
    <property type="entry name" value="Sc_DH/Rdtase_CS"/>
</dbReference>
<dbReference type="PANTHER" id="PTHR42879">
    <property type="entry name" value="3-OXOACYL-(ACYL-CARRIER-PROTEIN) REDUCTASE"/>
    <property type="match status" value="1"/>
</dbReference>
<comment type="function">
    <text evidence="12">Catalyzes the NADPH-dependent reduction of beta-ketoacyl-ACP substrates to beta-hydroxyacyl-ACP products, the first reductive step in the elongation cycle of fatty acid biosynthesis.</text>
</comment>
<comment type="subunit">
    <text evidence="12">Homotetramer.</text>
</comment>
<dbReference type="Proteomes" id="UP000288892">
    <property type="component" value="Unassembled WGS sequence"/>
</dbReference>
<accession>A0A444JH43</accession>
<feature type="binding site" evidence="11">
    <location>
        <position position="188"/>
    </location>
    <ligand>
        <name>NADP(+)</name>
        <dbReference type="ChEBI" id="CHEBI:58349"/>
    </ligand>
</feature>
<dbReference type="Pfam" id="PF13561">
    <property type="entry name" value="adh_short_C2"/>
    <property type="match status" value="1"/>
</dbReference>
<evidence type="ECO:0000256" key="10">
    <source>
        <dbReference type="PIRSR" id="PIRSR611284-1"/>
    </source>
</evidence>
<evidence type="ECO:0000256" key="11">
    <source>
        <dbReference type="PIRSR" id="PIRSR611284-2"/>
    </source>
</evidence>
<evidence type="ECO:0000256" key="3">
    <source>
        <dbReference type="ARBA" id="ARBA00012948"/>
    </source>
</evidence>
<reference evidence="14 15" key="1">
    <citation type="submission" date="2017-01" db="EMBL/GenBank/DDBJ databases">
        <title>The cable genome- insights into the physiology and evolution of filamentous bacteria capable of sulfide oxidation via long distance electron transfer.</title>
        <authorList>
            <person name="Schreiber L."/>
            <person name="Bjerg J.T."/>
            <person name="Boggild A."/>
            <person name="Van De Vossenberg J."/>
            <person name="Meysman F."/>
            <person name="Nielsen L.P."/>
            <person name="Schramm A."/>
            <person name="Kjeldsen K.U."/>
        </authorList>
    </citation>
    <scope>NUCLEOTIDE SEQUENCE [LARGE SCALE GENOMIC DNA]</scope>
    <source>
        <strain evidence="14">A5</strain>
    </source>
</reference>
<dbReference type="EC" id="1.1.1.100" evidence="3 12"/>
<keyword evidence="4 12" id="KW-0444">Lipid biosynthesis</keyword>
<evidence type="ECO:0000256" key="4">
    <source>
        <dbReference type="ARBA" id="ARBA00022516"/>
    </source>
</evidence>
<evidence type="ECO:0000313" key="15">
    <source>
        <dbReference type="Proteomes" id="UP000288892"/>
    </source>
</evidence>
<sequence length="249" mass="25876">MSLDGKIVLVTGGSRGIGRAVCLHLAAQGATIGINYVSNSIAAEEVLAEITAQGDKGFTCGFDVADSTAVQKAVKEITAEHGGVDILVNNAGITRDGLMARMKDDDWDAVLNTNLKGAFTCSKAAMRGMMKKHWGRIINITSVIGFLGNAGQVNYASAKAGLVGLTKSMARELAGRQITVNCVAPGYIATDMTADLPEDIQENIMSAIPLGTLGTPEDVAGAVAYLASEESGYMTGQTLHVNGGMYMGN</sequence>
<comment type="pathway">
    <text evidence="1 12">Lipid metabolism; fatty acid biosynthesis.</text>
</comment>
<keyword evidence="5 12" id="KW-0276">Fatty acid metabolism</keyword>
<comment type="caution">
    <text evidence="14">The sequence shown here is derived from an EMBL/GenBank/DDBJ whole genome shotgun (WGS) entry which is preliminary data.</text>
</comment>
<keyword evidence="15" id="KW-1185">Reference proteome</keyword>
<dbReference type="NCBIfam" id="TIGR01830">
    <property type="entry name" value="3oxo_ACP_reduc"/>
    <property type="match status" value="1"/>
</dbReference>
<dbReference type="GO" id="GO:0030497">
    <property type="term" value="P:fatty acid elongation"/>
    <property type="evidence" value="ECO:0007669"/>
    <property type="project" value="UniProtKB-ARBA"/>
</dbReference>
<organism evidence="14 15">
    <name type="scientific">Candidatus Electrothrix marina</name>
    <dbReference type="NCBI Taxonomy" id="1859130"/>
    <lineage>
        <taxon>Bacteria</taxon>
        <taxon>Pseudomonadati</taxon>
        <taxon>Thermodesulfobacteriota</taxon>
        <taxon>Desulfobulbia</taxon>
        <taxon>Desulfobulbales</taxon>
        <taxon>Desulfobulbaceae</taxon>
        <taxon>Candidatus Electrothrix</taxon>
    </lineage>
</organism>
<dbReference type="GO" id="GO:0004316">
    <property type="term" value="F:3-oxoacyl-[acyl-carrier-protein] reductase (NADPH) activity"/>
    <property type="evidence" value="ECO:0007669"/>
    <property type="project" value="UniProtKB-UniRule"/>
</dbReference>
<feature type="binding site" evidence="11">
    <location>
        <begin position="12"/>
        <end position="15"/>
    </location>
    <ligand>
        <name>NADP(+)</name>
        <dbReference type="ChEBI" id="CHEBI:58349"/>
    </ligand>
</feature>
<dbReference type="NCBIfam" id="NF005559">
    <property type="entry name" value="PRK07231.1"/>
    <property type="match status" value="1"/>
</dbReference>
<comment type="catalytic activity">
    <reaction evidence="12">
        <text>a (3R)-hydroxyacyl-[ACP] + NADP(+) = a 3-oxoacyl-[ACP] + NADPH + H(+)</text>
        <dbReference type="Rhea" id="RHEA:17397"/>
        <dbReference type="Rhea" id="RHEA-COMP:9916"/>
        <dbReference type="Rhea" id="RHEA-COMP:9945"/>
        <dbReference type="ChEBI" id="CHEBI:15378"/>
        <dbReference type="ChEBI" id="CHEBI:57783"/>
        <dbReference type="ChEBI" id="CHEBI:58349"/>
        <dbReference type="ChEBI" id="CHEBI:78776"/>
        <dbReference type="ChEBI" id="CHEBI:78827"/>
        <dbReference type="EC" id="1.1.1.100"/>
    </reaction>
</comment>
<dbReference type="EMBL" id="MTKS01000012">
    <property type="protein sequence ID" value="RWX52444.1"/>
    <property type="molecule type" value="Genomic_DNA"/>
</dbReference>
<dbReference type="InterPro" id="IPR036291">
    <property type="entry name" value="NAD(P)-bd_dom_sf"/>
</dbReference>
<dbReference type="Gene3D" id="3.40.50.720">
    <property type="entry name" value="NAD(P)-binding Rossmann-like Domain"/>
    <property type="match status" value="1"/>
</dbReference>
<dbReference type="NCBIfam" id="NF004197">
    <property type="entry name" value="PRK05653.1-1"/>
    <property type="match status" value="1"/>
</dbReference>
<dbReference type="PROSITE" id="PS00061">
    <property type="entry name" value="ADH_SHORT"/>
    <property type="match status" value="1"/>
</dbReference>
<feature type="binding site" evidence="11">
    <location>
        <begin position="155"/>
        <end position="159"/>
    </location>
    <ligand>
        <name>NADP(+)</name>
        <dbReference type="ChEBI" id="CHEBI:58349"/>
    </ligand>
</feature>
<dbReference type="GO" id="GO:0051287">
    <property type="term" value="F:NAD binding"/>
    <property type="evidence" value="ECO:0007669"/>
    <property type="project" value="UniProtKB-UniRule"/>
</dbReference>
<gene>
    <name evidence="14" type="ORF">VU01_101214</name>
</gene>
<feature type="active site" description="Proton acceptor" evidence="10">
    <location>
        <position position="155"/>
    </location>
</feature>
<dbReference type="FunFam" id="3.40.50.720:FF:000037">
    <property type="entry name" value="3-oxoacyl-[acyl-carrier-protein] reductase FabG"/>
    <property type="match status" value="1"/>
</dbReference>
<proteinExistence type="inferred from homology"/>
<evidence type="ECO:0000256" key="6">
    <source>
        <dbReference type="ARBA" id="ARBA00022857"/>
    </source>
</evidence>
<keyword evidence="6 11" id="KW-0521">NADP</keyword>
<evidence type="ECO:0000256" key="5">
    <source>
        <dbReference type="ARBA" id="ARBA00022832"/>
    </source>
</evidence>
<evidence type="ECO:0000256" key="7">
    <source>
        <dbReference type="ARBA" id="ARBA00023002"/>
    </source>
</evidence>
<evidence type="ECO:0000256" key="2">
    <source>
        <dbReference type="ARBA" id="ARBA00006484"/>
    </source>
</evidence>
<dbReference type="InterPro" id="IPR050259">
    <property type="entry name" value="SDR"/>
</dbReference>